<evidence type="ECO:0000256" key="6">
    <source>
        <dbReference type="ARBA" id="ARBA00023242"/>
    </source>
</evidence>
<keyword evidence="11" id="KW-1185">Reference proteome</keyword>
<dbReference type="AlphaFoldDB" id="A0AAV7K2V1"/>
<gene>
    <name evidence="10" type="ORF">LOD99_2534</name>
</gene>
<dbReference type="PANTHER" id="PTHR12087">
    <property type="entry name" value="ORIGIN RECOGNITION COMPLEX SUBUNIT 4"/>
    <property type="match status" value="1"/>
</dbReference>
<keyword evidence="6 7" id="KW-0539">Nucleus</keyword>
<dbReference type="SUPFAM" id="SSF52540">
    <property type="entry name" value="P-loop containing nucleoside triphosphate hydrolases"/>
    <property type="match status" value="1"/>
</dbReference>
<protein>
    <recommendedName>
        <fullName evidence="3 7">Origin recognition complex subunit 4</fullName>
    </recommendedName>
</protein>
<evidence type="ECO:0000256" key="2">
    <source>
        <dbReference type="ARBA" id="ARBA00005334"/>
    </source>
</evidence>
<accession>A0AAV7K2V1</accession>
<dbReference type="GO" id="GO:0016887">
    <property type="term" value="F:ATP hydrolysis activity"/>
    <property type="evidence" value="ECO:0007669"/>
    <property type="project" value="InterPro"/>
</dbReference>
<dbReference type="CDD" id="cd00009">
    <property type="entry name" value="AAA"/>
    <property type="match status" value="1"/>
</dbReference>
<evidence type="ECO:0000259" key="9">
    <source>
        <dbReference type="Pfam" id="PF14629"/>
    </source>
</evidence>
<comment type="caution">
    <text evidence="10">The sequence shown here is derived from an EMBL/GenBank/DDBJ whole genome shotgun (WGS) entry which is preliminary data.</text>
</comment>
<name>A0AAV7K2V1_9METZ</name>
<reference evidence="10 11" key="1">
    <citation type="journal article" date="2023" name="BMC Biol.">
        <title>The compact genome of the sponge Oopsacas minuta (Hexactinellida) is lacking key metazoan core genes.</title>
        <authorList>
            <person name="Santini S."/>
            <person name="Schenkelaars Q."/>
            <person name="Jourda C."/>
            <person name="Duchesne M."/>
            <person name="Belahbib H."/>
            <person name="Rocher C."/>
            <person name="Selva M."/>
            <person name="Riesgo A."/>
            <person name="Vervoort M."/>
            <person name="Leys S.P."/>
            <person name="Kodjabachian L."/>
            <person name="Le Bivic A."/>
            <person name="Borchiellini C."/>
            <person name="Claverie J.M."/>
            <person name="Renard E."/>
        </authorList>
    </citation>
    <scope>NUCLEOTIDE SEQUENCE [LARGE SCALE GENOMIC DNA]</scope>
    <source>
        <strain evidence="10">SPO-2</strain>
    </source>
</reference>
<dbReference type="GO" id="GO:0006270">
    <property type="term" value="P:DNA replication initiation"/>
    <property type="evidence" value="ECO:0007669"/>
    <property type="project" value="TreeGrafter"/>
</dbReference>
<evidence type="ECO:0000256" key="5">
    <source>
        <dbReference type="ARBA" id="ARBA00023125"/>
    </source>
</evidence>
<evidence type="ECO:0000313" key="10">
    <source>
        <dbReference type="EMBL" id="KAI6655246.1"/>
    </source>
</evidence>
<evidence type="ECO:0000256" key="4">
    <source>
        <dbReference type="ARBA" id="ARBA00022705"/>
    </source>
</evidence>
<comment type="function">
    <text evidence="7">Component of the origin recognition complex (ORC) that binds origins of replication.</text>
</comment>
<dbReference type="Pfam" id="PF14629">
    <property type="entry name" value="ORC4_C"/>
    <property type="match status" value="1"/>
</dbReference>
<dbReference type="Gene3D" id="3.40.50.300">
    <property type="entry name" value="P-loop containing nucleotide triphosphate hydrolases"/>
    <property type="match status" value="1"/>
</dbReference>
<comment type="similarity">
    <text evidence="2 7">Belongs to the ORC4 family.</text>
</comment>
<proteinExistence type="inferred from homology"/>
<evidence type="ECO:0000256" key="3">
    <source>
        <dbReference type="ARBA" id="ARBA00019083"/>
    </source>
</evidence>
<dbReference type="InterPro" id="IPR016527">
    <property type="entry name" value="ORC4"/>
</dbReference>
<dbReference type="GO" id="GO:0005664">
    <property type="term" value="C:nuclear origin of replication recognition complex"/>
    <property type="evidence" value="ECO:0007669"/>
    <property type="project" value="TreeGrafter"/>
</dbReference>
<dbReference type="EMBL" id="JAKMXF010000210">
    <property type="protein sequence ID" value="KAI6655246.1"/>
    <property type="molecule type" value="Genomic_DNA"/>
</dbReference>
<dbReference type="PIRSF" id="PIRSF007858">
    <property type="entry name" value="ORC4"/>
    <property type="match status" value="1"/>
</dbReference>
<evidence type="ECO:0000259" key="8">
    <source>
        <dbReference type="Pfam" id="PF13401"/>
    </source>
</evidence>
<dbReference type="GO" id="GO:0003688">
    <property type="term" value="F:DNA replication origin binding"/>
    <property type="evidence" value="ECO:0007669"/>
    <property type="project" value="TreeGrafter"/>
</dbReference>
<dbReference type="InterPro" id="IPR049945">
    <property type="entry name" value="AAA_22"/>
</dbReference>
<dbReference type="Pfam" id="PF13401">
    <property type="entry name" value="AAA_22"/>
    <property type="match status" value="1"/>
</dbReference>
<organism evidence="10 11">
    <name type="scientific">Oopsacas minuta</name>
    <dbReference type="NCBI Taxonomy" id="111878"/>
    <lineage>
        <taxon>Eukaryota</taxon>
        <taxon>Metazoa</taxon>
        <taxon>Porifera</taxon>
        <taxon>Hexactinellida</taxon>
        <taxon>Hexasterophora</taxon>
        <taxon>Lyssacinosida</taxon>
        <taxon>Leucopsacidae</taxon>
        <taxon>Oopsacas</taxon>
    </lineage>
</organism>
<feature type="domain" description="Origin recognition complex subunit 4 C-terminal" evidence="9">
    <location>
        <begin position="240"/>
        <end position="405"/>
    </location>
</feature>
<dbReference type="InterPro" id="IPR027417">
    <property type="entry name" value="P-loop_NTPase"/>
</dbReference>
<evidence type="ECO:0000256" key="7">
    <source>
        <dbReference type="PIRNR" id="PIRNR007858"/>
    </source>
</evidence>
<evidence type="ECO:0000256" key="1">
    <source>
        <dbReference type="ARBA" id="ARBA00004123"/>
    </source>
</evidence>
<comment type="subcellular location">
    <subcellularLocation>
        <location evidence="1 7">Nucleus</location>
    </subcellularLocation>
</comment>
<dbReference type="PANTHER" id="PTHR12087:SF0">
    <property type="entry name" value="ORIGIN RECOGNITION COMPLEX SUBUNIT 4"/>
    <property type="match status" value="1"/>
</dbReference>
<dbReference type="Proteomes" id="UP001165289">
    <property type="component" value="Unassembled WGS sequence"/>
</dbReference>
<keyword evidence="5 7" id="KW-0238">DNA-binding</keyword>
<keyword evidence="4 7" id="KW-0235">DNA replication</keyword>
<feature type="domain" description="ORC1/DEAH AAA+ ATPase" evidence="8">
    <location>
        <begin position="61"/>
        <end position="190"/>
    </location>
</feature>
<dbReference type="InterPro" id="IPR032705">
    <property type="entry name" value="ORC4_C"/>
</dbReference>
<sequence>MSEKQGQVFTIKQLQTVQQSLFGGANPKIAVPEKRLFEYQIGCYQSLYTLVERSLKWDESNSVLLLGPPGSGKTFITNSMLARINSEYTLDKDMCIVRLNGLIHLNGQEAVQQILRDLKIEGEAKSKANSFETSLTHLLEYLYEMKKKMTPIIFILENFDLFTKHKNQNLLYSLFDISQSNSCPISVVGLTTRLDVIELLEKRVKSRYSHRQLYLATDYTFPDYLRIARQLLDPCFMQDKDWSVHIESILSNPNVISSMKQVYTSSKNVRILQNFITTPLSRLMRKGFRFDPQDFIDSWRYLNIDPYVETLSSITQLEKCVMVSASKLYEQNPNAKLNFEAVYQEYVKFTKQSSSIDQFSRDMVLRAMGHMLELGLLGPVGGGQTKRTKETMNIAPLVTKDQVKKGILDPSVCPTDIMMWAGTICH</sequence>
<evidence type="ECO:0000313" key="11">
    <source>
        <dbReference type="Proteomes" id="UP001165289"/>
    </source>
</evidence>